<evidence type="ECO:0000313" key="16">
    <source>
        <dbReference type="EMBL" id="KAI1725880.1"/>
    </source>
</evidence>
<sequence>MSSNLNKNLNQTRINEPQQRSPPVATGVENIAPAVPDLNDQAIIEEAQMTVSPQSDTDIMEQDKENDVDMLWDPHDNNRRDERNARNAFPHTDAARRTNVGQPPRSGDEQSWDVQPPQYVSHVNTNDDEDVIPLRMPRAKEDPRKKNPEDNGKPKFQDANLKGKAAKEKNQMETDVRQWEPAEKITTVGVAQEEEDDEDRYKPEGFVELRIDRFTEFARGGTPETQQRLSAATYIRGLPWKILAIPRESAKALGFFLQCNGDSTDTTWNCQAIATLRIVSQKEGVEDNVRRIVHNFYSKENDWGYSQFVSCDVLVDPNNGFIKDDTVILQVEVTAEAPHGVQWDSKKHAGHIGLKNQGATCYMNSILQTLFFTNKLRKAVYMMPTEEDDQESSVALAMQRVFYELQFSEAPVGTKKLTKSFGWDSVDSFLQHDVQELCRVLLDNLESKMKSTVVGDTIPSLFKGRMKSYIKCKNVDFESSREESYYDVQLNVKGKADIIDSFRDYTEPEVLDGDNKYDAGDHGLQPAEKGVKFLSFPPVLHLQLMRFQYDPALDANVKINDRFVFPEELKLDEFVDEHGEKDDYTYLLHAVLVHSGDFHGGHYVVFINTGLKGESQNLKDNASRWCKFDDDVVSRAAVRDAVQANYGGEDPEMICRSYTNAYMLVYVKKNAIGDCLCPVSEEDIPVHLKVRFENEKKRDVQRKKEKEEASYFCDILIVTDEEMKVHNGFELYDPKVLETNCRKMKVEKSNSIRELYTFIGRNLELNENCFRLWNFTESPERSKRDFHTFGHEATRPRALLRYESNEISNHHGFGNGDVLDNDHTFYLELGRVNKATRKMELHSLDHDNERLFFLKFYNHERKLVEYKGPIFLKSDKDIASHLPEIAERIGLSPDTHLNLYLELRPENIFLLKQLRMLVRDERFLDEDGGIIIAEISDKVTPTCNTQTYFKDLYNRIEVEAHVNVDGLGTPISSPAPPIKGQIRLDWSLNKVTTWIGKEIDCDPSKILLWKVSQHNEKPTIYISDSYNNCVVKDMLSLTSPNSYDPRAGRCYKLFYSKLPIRVVELEHRTHVRLQALYEKFQLTELALFPEKGGTVQNLLDEAKKVFKFSENGTGVLRLVHVGVGANCMRVFQVFPKDQLINEIYMRYSTSLLRVEEVPEDQLEVGPGEHLLPVAHYDKEPSRMFGVPFFIKIANEEKISNIRRRIKELLEVPDREFEKYKFSIVLNSRIVRELDNDENAVVNLSELVHTHITPTSGPYLGIDHMNKSRGMRGGHTTEKPIIIHN</sequence>
<dbReference type="GO" id="GO:0005634">
    <property type="term" value="C:nucleus"/>
    <property type="evidence" value="ECO:0007669"/>
    <property type="project" value="UniProtKB-SubCell"/>
</dbReference>
<evidence type="ECO:0000256" key="11">
    <source>
        <dbReference type="ARBA" id="ARBA00031500"/>
    </source>
</evidence>
<dbReference type="SUPFAM" id="SSF54001">
    <property type="entry name" value="Cysteine proteinases"/>
    <property type="match status" value="1"/>
</dbReference>
<dbReference type="PANTHER" id="PTHR24006:SF644">
    <property type="entry name" value="UBIQUITIN CARBOXYL-TERMINAL HYDROLASE 7"/>
    <property type="match status" value="1"/>
</dbReference>
<dbReference type="Gene3D" id="3.10.20.90">
    <property type="entry name" value="Phosphatidylinositol 3-kinase Catalytic Subunit, Chain A, domain 1"/>
    <property type="match status" value="2"/>
</dbReference>
<dbReference type="InterPro" id="IPR024729">
    <property type="entry name" value="USP7_ICP0-binding_dom"/>
</dbReference>
<dbReference type="EC" id="3.4.19.12" evidence="4"/>
<dbReference type="InterPro" id="IPR002083">
    <property type="entry name" value="MATH/TRAF_dom"/>
</dbReference>
<dbReference type="PANTHER" id="PTHR24006">
    <property type="entry name" value="UBIQUITIN CARBOXYL-TERMINAL HYDROLASE"/>
    <property type="match status" value="1"/>
</dbReference>
<dbReference type="SUPFAM" id="SSF49599">
    <property type="entry name" value="TRAF domain-like"/>
    <property type="match status" value="1"/>
</dbReference>
<dbReference type="InterPro" id="IPR029346">
    <property type="entry name" value="USP_C"/>
</dbReference>
<feature type="domain" description="MATH" evidence="14">
    <location>
        <begin position="204"/>
        <end position="333"/>
    </location>
</feature>
<evidence type="ECO:0000256" key="1">
    <source>
        <dbReference type="ARBA" id="ARBA00000707"/>
    </source>
</evidence>
<feature type="compositionally biased region" description="Basic and acidic residues" evidence="13">
    <location>
        <begin position="138"/>
        <end position="156"/>
    </location>
</feature>
<evidence type="ECO:0000256" key="5">
    <source>
        <dbReference type="ARBA" id="ARBA00021393"/>
    </source>
</evidence>
<comment type="catalytic activity">
    <reaction evidence="1">
        <text>Thiol-dependent hydrolysis of ester, thioester, amide, peptide and isopeptide bonds formed by the C-terminal Gly of ubiquitin (a 76-residue protein attached to proteins as an intracellular targeting signal).</text>
        <dbReference type="EC" id="3.4.19.12"/>
    </reaction>
</comment>
<feature type="compositionally biased region" description="Polar residues" evidence="13">
    <location>
        <begin position="1"/>
        <end position="21"/>
    </location>
</feature>
<dbReference type="GO" id="GO:0016579">
    <property type="term" value="P:protein deubiquitination"/>
    <property type="evidence" value="ECO:0007669"/>
    <property type="project" value="InterPro"/>
</dbReference>
<comment type="similarity">
    <text evidence="3">Belongs to the peptidase C19 family.</text>
</comment>
<evidence type="ECO:0000256" key="8">
    <source>
        <dbReference type="ARBA" id="ARBA00022801"/>
    </source>
</evidence>
<dbReference type="InterPro" id="IPR018200">
    <property type="entry name" value="USP_CS"/>
</dbReference>
<evidence type="ECO:0000256" key="2">
    <source>
        <dbReference type="ARBA" id="ARBA00004123"/>
    </source>
</evidence>
<dbReference type="InterPro" id="IPR028889">
    <property type="entry name" value="USP"/>
</dbReference>
<evidence type="ECO:0000256" key="6">
    <source>
        <dbReference type="ARBA" id="ARBA00022670"/>
    </source>
</evidence>
<evidence type="ECO:0000256" key="12">
    <source>
        <dbReference type="ARBA" id="ARBA00031508"/>
    </source>
</evidence>
<feature type="compositionally biased region" description="Basic and acidic residues" evidence="13">
    <location>
        <begin position="61"/>
        <end position="85"/>
    </location>
</feature>
<dbReference type="InterPro" id="IPR001394">
    <property type="entry name" value="Peptidase_C19_UCH"/>
</dbReference>
<evidence type="ECO:0000256" key="9">
    <source>
        <dbReference type="ARBA" id="ARBA00022807"/>
    </source>
</evidence>
<dbReference type="Pfam" id="PF00443">
    <property type="entry name" value="UCH"/>
    <property type="match status" value="1"/>
</dbReference>
<feature type="region of interest" description="Disordered" evidence="13">
    <location>
        <begin position="1258"/>
        <end position="1278"/>
    </location>
</feature>
<evidence type="ECO:0000256" key="13">
    <source>
        <dbReference type="SAM" id="MobiDB-lite"/>
    </source>
</evidence>
<evidence type="ECO:0000259" key="15">
    <source>
        <dbReference type="PROSITE" id="PS50235"/>
    </source>
</evidence>
<protein>
    <recommendedName>
        <fullName evidence="5">Ubiquitin carboxyl-terminal hydrolase 7</fullName>
        <ecNumber evidence="4">3.4.19.12</ecNumber>
    </recommendedName>
    <alternativeName>
        <fullName evidence="12">Ubiquitin thioesterase 7</fullName>
    </alternativeName>
    <alternativeName>
        <fullName evidence="11">Ubiquitin-specific-processing protease 7</fullName>
    </alternativeName>
</protein>
<keyword evidence="8 16" id="KW-0378">Hydrolase</keyword>
<accession>A0AAD4R985</accession>
<comment type="caution">
    <text evidence="16">The sequence shown here is derived from an EMBL/GenBank/DDBJ whole genome shotgun (WGS) entry which is preliminary data.</text>
</comment>
<dbReference type="GO" id="GO:0005829">
    <property type="term" value="C:cytosol"/>
    <property type="evidence" value="ECO:0007669"/>
    <property type="project" value="TreeGrafter"/>
</dbReference>
<keyword evidence="17" id="KW-1185">Reference proteome</keyword>
<evidence type="ECO:0000256" key="7">
    <source>
        <dbReference type="ARBA" id="ARBA00022786"/>
    </source>
</evidence>
<proteinExistence type="inferred from homology"/>
<feature type="region of interest" description="Disordered" evidence="13">
    <location>
        <begin position="1"/>
        <end position="26"/>
    </location>
</feature>
<dbReference type="Proteomes" id="UP001201812">
    <property type="component" value="Unassembled WGS sequence"/>
</dbReference>
<feature type="region of interest" description="Disordered" evidence="13">
    <location>
        <begin position="48"/>
        <end position="175"/>
    </location>
</feature>
<dbReference type="GO" id="GO:0004843">
    <property type="term" value="F:cysteine-type deubiquitinase activity"/>
    <property type="evidence" value="ECO:0007669"/>
    <property type="project" value="UniProtKB-EC"/>
</dbReference>
<dbReference type="CDD" id="cd02659">
    <property type="entry name" value="peptidase_C19C"/>
    <property type="match status" value="1"/>
</dbReference>
<dbReference type="InterPro" id="IPR038765">
    <property type="entry name" value="Papain-like_cys_pep_sf"/>
</dbReference>
<evidence type="ECO:0000256" key="10">
    <source>
        <dbReference type="ARBA" id="ARBA00023242"/>
    </source>
</evidence>
<dbReference type="InterPro" id="IPR008974">
    <property type="entry name" value="TRAF-like"/>
</dbReference>
<feature type="compositionally biased region" description="Basic and acidic residues" evidence="13">
    <location>
        <begin position="165"/>
        <end position="175"/>
    </location>
</feature>
<keyword evidence="6" id="KW-0645">Protease</keyword>
<evidence type="ECO:0000259" key="14">
    <source>
        <dbReference type="PROSITE" id="PS50144"/>
    </source>
</evidence>
<evidence type="ECO:0000256" key="3">
    <source>
        <dbReference type="ARBA" id="ARBA00009085"/>
    </source>
</evidence>
<dbReference type="Gene3D" id="3.90.70.10">
    <property type="entry name" value="Cysteine proteinases"/>
    <property type="match status" value="1"/>
</dbReference>
<reference evidence="16" key="1">
    <citation type="submission" date="2022-01" db="EMBL/GenBank/DDBJ databases">
        <title>Genome Sequence Resource for Two Populations of Ditylenchus destructor, the Migratory Endoparasitic Phytonematode.</title>
        <authorList>
            <person name="Zhang H."/>
            <person name="Lin R."/>
            <person name="Xie B."/>
        </authorList>
    </citation>
    <scope>NUCLEOTIDE SEQUENCE</scope>
    <source>
        <strain evidence="16">BazhouSP</strain>
    </source>
</reference>
<dbReference type="Pfam" id="PF22486">
    <property type="entry name" value="MATH_2"/>
    <property type="match status" value="1"/>
</dbReference>
<dbReference type="PROSITE" id="PS00973">
    <property type="entry name" value="USP_2"/>
    <property type="match status" value="1"/>
</dbReference>
<dbReference type="Gene3D" id="2.60.210.10">
    <property type="entry name" value="Apoptosis, Tumor Necrosis Factor Receptor Associated Protein 2, Chain A"/>
    <property type="match status" value="1"/>
</dbReference>
<name>A0AAD4R985_9BILA</name>
<dbReference type="PROSITE" id="PS50235">
    <property type="entry name" value="USP_3"/>
    <property type="match status" value="1"/>
</dbReference>
<dbReference type="EMBL" id="JAKKPZ010000002">
    <property type="protein sequence ID" value="KAI1725880.1"/>
    <property type="molecule type" value="Genomic_DNA"/>
</dbReference>
<dbReference type="GO" id="GO:0006508">
    <property type="term" value="P:proteolysis"/>
    <property type="evidence" value="ECO:0007669"/>
    <property type="project" value="UniProtKB-KW"/>
</dbReference>
<dbReference type="PROSITE" id="PS50144">
    <property type="entry name" value="MATH"/>
    <property type="match status" value="1"/>
</dbReference>
<evidence type="ECO:0000313" key="17">
    <source>
        <dbReference type="Proteomes" id="UP001201812"/>
    </source>
</evidence>
<dbReference type="Pfam" id="PF12436">
    <property type="entry name" value="USP7_ICP0_bdg"/>
    <property type="match status" value="1"/>
</dbReference>
<dbReference type="GO" id="GO:0031647">
    <property type="term" value="P:regulation of protein stability"/>
    <property type="evidence" value="ECO:0007669"/>
    <property type="project" value="TreeGrafter"/>
</dbReference>
<comment type="subcellular location">
    <subcellularLocation>
        <location evidence="2">Nucleus</location>
    </subcellularLocation>
</comment>
<dbReference type="SMART" id="SM00061">
    <property type="entry name" value="MATH"/>
    <property type="match status" value="1"/>
</dbReference>
<keyword evidence="10" id="KW-0539">Nucleus</keyword>
<keyword evidence="9" id="KW-0788">Thiol protease</keyword>
<dbReference type="FunFam" id="3.90.70.10:FF:000005">
    <property type="entry name" value="Ubiquitin carboxyl-terminal hydrolase 7"/>
    <property type="match status" value="1"/>
</dbReference>
<dbReference type="InterPro" id="IPR050164">
    <property type="entry name" value="Peptidase_C19"/>
</dbReference>
<dbReference type="PROSITE" id="PS00972">
    <property type="entry name" value="USP_1"/>
    <property type="match status" value="1"/>
</dbReference>
<keyword evidence="7" id="KW-0833">Ubl conjugation pathway</keyword>
<dbReference type="Pfam" id="PF14533">
    <property type="entry name" value="USP7_C2"/>
    <property type="match status" value="1"/>
</dbReference>
<organism evidence="16 17">
    <name type="scientific">Ditylenchus destructor</name>
    <dbReference type="NCBI Taxonomy" id="166010"/>
    <lineage>
        <taxon>Eukaryota</taxon>
        <taxon>Metazoa</taxon>
        <taxon>Ecdysozoa</taxon>
        <taxon>Nematoda</taxon>
        <taxon>Chromadorea</taxon>
        <taxon>Rhabditida</taxon>
        <taxon>Tylenchina</taxon>
        <taxon>Tylenchomorpha</taxon>
        <taxon>Sphaerularioidea</taxon>
        <taxon>Anguinidae</taxon>
        <taxon>Anguininae</taxon>
        <taxon>Ditylenchus</taxon>
    </lineage>
</organism>
<evidence type="ECO:0000256" key="4">
    <source>
        <dbReference type="ARBA" id="ARBA00012759"/>
    </source>
</evidence>
<gene>
    <name evidence="16" type="ORF">DdX_02565</name>
</gene>
<feature type="domain" description="USP" evidence="15">
    <location>
        <begin position="352"/>
        <end position="669"/>
    </location>
</feature>